<sequence>MMYKPSFSSSTFPTSYLVAPNLNPEFPPEVMTLVQQKTFHQKTKEIMFEYQIQIFKNFGGLILKPWGVHPDYPFIHSIKFEFVEQPDEEDKLEEEKSEEGDNYSEVLWTAHNFFIPTLISKRESFGISTIPYELFTL</sequence>
<evidence type="ECO:0000313" key="1">
    <source>
        <dbReference type="EMBL" id="KAH1089517.1"/>
    </source>
</evidence>
<comment type="caution">
    <text evidence="1">The sequence shown here is derived from an EMBL/GenBank/DDBJ whole genome shotgun (WGS) entry which is preliminary data.</text>
</comment>
<gene>
    <name evidence="1" type="ORF">J1N35_016774</name>
</gene>
<accession>A0A9D3VLU9</accession>
<protein>
    <submittedName>
        <fullName evidence="1">Uncharacterized protein</fullName>
    </submittedName>
</protein>
<dbReference type="AlphaFoldDB" id="A0A9D3VLU9"/>
<dbReference type="EMBL" id="JAIQCV010000006">
    <property type="protein sequence ID" value="KAH1089517.1"/>
    <property type="molecule type" value="Genomic_DNA"/>
</dbReference>
<proteinExistence type="predicted"/>
<reference evidence="1 2" key="1">
    <citation type="journal article" date="2021" name="Plant Biotechnol. J.">
        <title>Multi-omics assisted identification of the key and species-specific regulatory components of drought-tolerant mechanisms in Gossypium stocksii.</title>
        <authorList>
            <person name="Yu D."/>
            <person name="Ke L."/>
            <person name="Zhang D."/>
            <person name="Wu Y."/>
            <person name="Sun Y."/>
            <person name="Mei J."/>
            <person name="Sun J."/>
            <person name="Sun Y."/>
        </authorList>
    </citation>
    <scope>NUCLEOTIDE SEQUENCE [LARGE SCALE GENOMIC DNA]</scope>
    <source>
        <strain evidence="2">cv. E1</strain>
        <tissue evidence="1">Leaf</tissue>
    </source>
</reference>
<keyword evidence="2" id="KW-1185">Reference proteome</keyword>
<dbReference type="OrthoDB" id="981783at2759"/>
<organism evidence="1 2">
    <name type="scientific">Gossypium stocksii</name>
    <dbReference type="NCBI Taxonomy" id="47602"/>
    <lineage>
        <taxon>Eukaryota</taxon>
        <taxon>Viridiplantae</taxon>
        <taxon>Streptophyta</taxon>
        <taxon>Embryophyta</taxon>
        <taxon>Tracheophyta</taxon>
        <taxon>Spermatophyta</taxon>
        <taxon>Magnoliopsida</taxon>
        <taxon>eudicotyledons</taxon>
        <taxon>Gunneridae</taxon>
        <taxon>Pentapetalae</taxon>
        <taxon>rosids</taxon>
        <taxon>malvids</taxon>
        <taxon>Malvales</taxon>
        <taxon>Malvaceae</taxon>
        <taxon>Malvoideae</taxon>
        <taxon>Gossypium</taxon>
    </lineage>
</organism>
<dbReference type="Proteomes" id="UP000828251">
    <property type="component" value="Unassembled WGS sequence"/>
</dbReference>
<evidence type="ECO:0000313" key="2">
    <source>
        <dbReference type="Proteomes" id="UP000828251"/>
    </source>
</evidence>
<name>A0A9D3VLU9_9ROSI</name>